<keyword evidence="4" id="KW-1003">Cell membrane</keyword>
<keyword evidence="7" id="KW-0406">Ion transport</keyword>
<keyword evidence="6 13" id="KW-1133">Transmembrane helix</keyword>
<evidence type="ECO:0000256" key="12">
    <source>
        <dbReference type="ARBA" id="ARBA00023303"/>
    </source>
</evidence>
<dbReference type="Proteomes" id="UP000887013">
    <property type="component" value="Unassembled WGS sequence"/>
</dbReference>
<keyword evidence="3" id="KW-0813">Transport</keyword>
<dbReference type="InterPro" id="IPR001320">
    <property type="entry name" value="Iontro_rcpt_C"/>
</dbReference>
<proteinExistence type="inferred from homology"/>
<dbReference type="AlphaFoldDB" id="A0A8X6PCD8"/>
<evidence type="ECO:0000256" key="4">
    <source>
        <dbReference type="ARBA" id="ARBA00022475"/>
    </source>
</evidence>
<feature type="transmembrane region" description="Helical" evidence="13">
    <location>
        <begin position="124"/>
        <end position="148"/>
    </location>
</feature>
<evidence type="ECO:0000256" key="6">
    <source>
        <dbReference type="ARBA" id="ARBA00022989"/>
    </source>
</evidence>
<dbReference type="OrthoDB" id="6437138at2759"/>
<sequence>MNHSQRIAVVVVPVRNVLEVNRSEDGEIKFHYLEGLFLQEVLKALGLQYDIMFPENNAYGDELPNGTWTGLIGMLQKEAADLAFTYISITEDRSKVVGFSKTYSYSELTFVSHIPEDVRPLFAFLYPFGLTMWVLLLVTLISVSFLFSKFQRGKFSTAVSFFKLFPSILLQPLSISNNSFKSNILELFWSLFAMVISFSYSATLLSFLIQPSKPNYIRTFSELSSAVQRGTHKAVFAKFSNPFFLNSGIDHLVRLGEIILQNKWFMEFSKVHSDAYINPHSCQGINRNIAKVLFDDRDDVYISKESMYVTPLAFAYSKRFCC</sequence>
<evidence type="ECO:0000313" key="17">
    <source>
        <dbReference type="Proteomes" id="UP000887013"/>
    </source>
</evidence>
<keyword evidence="9" id="KW-0675">Receptor</keyword>
<reference evidence="16" key="1">
    <citation type="submission" date="2020-08" db="EMBL/GenBank/DDBJ databases">
        <title>Multicomponent nature underlies the extraordinary mechanical properties of spider dragline silk.</title>
        <authorList>
            <person name="Kono N."/>
            <person name="Nakamura H."/>
            <person name="Mori M."/>
            <person name="Yoshida Y."/>
            <person name="Ohtoshi R."/>
            <person name="Malay A.D."/>
            <person name="Moran D.A.P."/>
            <person name="Tomita M."/>
            <person name="Numata K."/>
            <person name="Arakawa K."/>
        </authorList>
    </citation>
    <scope>NUCLEOTIDE SEQUENCE</scope>
</reference>
<evidence type="ECO:0000259" key="14">
    <source>
        <dbReference type="SMART" id="SM00079"/>
    </source>
</evidence>
<gene>
    <name evidence="16" type="primary">AVEN_228378_1</name>
    <name evidence="16" type="ORF">NPIL_50831</name>
</gene>
<keyword evidence="12" id="KW-0407">Ion channel</keyword>
<comment type="similarity">
    <text evidence="2">Belongs to the glutamate-gated ion channel (TC 1.A.10.1) family.</text>
</comment>
<comment type="caution">
    <text evidence="16">The sequence shown here is derived from an EMBL/GenBank/DDBJ whole genome shotgun (WGS) entry which is preliminary data.</text>
</comment>
<feature type="non-terminal residue" evidence="16">
    <location>
        <position position="322"/>
    </location>
</feature>
<evidence type="ECO:0000259" key="15">
    <source>
        <dbReference type="SMART" id="SM00918"/>
    </source>
</evidence>
<dbReference type="GO" id="GO:0005886">
    <property type="term" value="C:plasma membrane"/>
    <property type="evidence" value="ECO:0007669"/>
    <property type="project" value="UniProtKB-SubCell"/>
</dbReference>
<dbReference type="GO" id="GO:0050906">
    <property type="term" value="P:detection of stimulus involved in sensory perception"/>
    <property type="evidence" value="ECO:0007669"/>
    <property type="project" value="UniProtKB-ARBA"/>
</dbReference>
<dbReference type="Gene3D" id="3.40.190.10">
    <property type="entry name" value="Periplasmic binding protein-like II"/>
    <property type="match status" value="1"/>
</dbReference>
<protein>
    <submittedName>
        <fullName evidence="16">Uncharacterized protein</fullName>
    </submittedName>
</protein>
<evidence type="ECO:0000256" key="11">
    <source>
        <dbReference type="ARBA" id="ARBA00023286"/>
    </source>
</evidence>
<dbReference type="PANTHER" id="PTHR42643">
    <property type="entry name" value="IONOTROPIC RECEPTOR 20A-RELATED"/>
    <property type="match status" value="1"/>
</dbReference>
<dbReference type="SUPFAM" id="SSF53850">
    <property type="entry name" value="Periplasmic binding protein-like II"/>
    <property type="match status" value="1"/>
</dbReference>
<keyword evidence="17" id="KW-1185">Reference proteome</keyword>
<keyword evidence="5 13" id="KW-0812">Transmembrane</keyword>
<comment type="subcellular location">
    <subcellularLocation>
        <location evidence="1">Cell membrane</location>
        <topology evidence="1">Multi-pass membrane protein</topology>
    </subcellularLocation>
</comment>
<evidence type="ECO:0000313" key="16">
    <source>
        <dbReference type="EMBL" id="GFT63261.1"/>
    </source>
</evidence>
<dbReference type="InterPro" id="IPR019594">
    <property type="entry name" value="Glu/Gly-bd"/>
</dbReference>
<evidence type="ECO:0000256" key="7">
    <source>
        <dbReference type="ARBA" id="ARBA00023065"/>
    </source>
</evidence>
<dbReference type="GO" id="GO:0015276">
    <property type="term" value="F:ligand-gated monoatomic ion channel activity"/>
    <property type="evidence" value="ECO:0007669"/>
    <property type="project" value="InterPro"/>
</dbReference>
<dbReference type="Gene3D" id="1.10.287.70">
    <property type="match status" value="1"/>
</dbReference>
<evidence type="ECO:0000256" key="1">
    <source>
        <dbReference type="ARBA" id="ARBA00004651"/>
    </source>
</evidence>
<dbReference type="Pfam" id="PF10613">
    <property type="entry name" value="Lig_chan-Glu_bd"/>
    <property type="match status" value="1"/>
</dbReference>
<accession>A0A8X6PCD8</accession>
<feature type="domain" description="Ionotropic glutamate receptor L-glutamate and glycine-binding" evidence="15">
    <location>
        <begin position="16"/>
        <end position="77"/>
    </location>
</feature>
<evidence type="ECO:0000256" key="5">
    <source>
        <dbReference type="ARBA" id="ARBA00022692"/>
    </source>
</evidence>
<dbReference type="InterPro" id="IPR052192">
    <property type="entry name" value="Insect_Ionotropic_Sensory_Rcpt"/>
</dbReference>
<evidence type="ECO:0000256" key="2">
    <source>
        <dbReference type="ARBA" id="ARBA00008685"/>
    </source>
</evidence>
<evidence type="ECO:0000256" key="9">
    <source>
        <dbReference type="ARBA" id="ARBA00023170"/>
    </source>
</evidence>
<keyword evidence="11" id="KW-1071">Ligand-gated ion channel</keyword>
<keyword evidence="10" id="KW-0325">Glycoprotein</keyword>
<organism evidence="16 17">
    <name type="scientific">Nephila pilipes</name>
    <name type="common">Giant wood spider</name>
    <name type="synonym">Nephila maculata</name>
    <dbReference type="NCBI Taxonomy" id="299642"/>
    <lineage>
        <taxon>Eukaryota</taxon>
        <taxon>Metazoa</taxon>
        <taxon>Ecdysozoa</taxon>
        <taxon>Arthropoda</taxon>
        <taxon>Chelicerata</taxon>
        <taxon>Arachnida</taxon>
        <taxon>Araneae</taxon>
        <taxon>Araneomorphae</taxon>
        <taxon>Entelegynae</taxon>
        <taxon>Araneoidea</taxon>
        <taxon>Nephilidae</taxon>
        <taxon>Nephila</taxon>
    </lineage>
</organism>
<evidence type="ECO:0000256" key="8">
    <source>
        <dbReference type="ARBA" id="ARBA00023136"/>
    </source>
</evidence>
<feature type="domain" description="Ionotropic glutamate receptor C-terminal" evidence="14">
    <location>
        <begin position="9"/>
        <end position="267"/>
    </location>
</feature>
<keyword evidence="8 13" id="KW-0472">Membrane</keyword>
<dbReference type="EMBL" id="BMAW01068194">
    <property type="protein sequence ID" value="GFT63261.1"/>
    <property type="molecule type" value="Genomic_DNA"/>
</dbReference>
<feature type="transmembrane region" description="Helical" evidence="13">
    <location>
        <begin position="187"/>
        <end position="209"/>
    </location>
</feature>
<evidence type="ECO:0000256" key="10">
    <source>
        <dbReference type="ARBA" id="ARBA00023180"/>
    </source>
</evidence>
<dbReference type="SMART" id="SM00079">
    <property type="entry name" value="PBPe"/>
    <property type="match status" value="1"/>
</dbReference>
<dbReference type="PANTHER" id="PTHR42643:SF38">
    <property type="entry name" value="IONOTROPIC RECEPTOR 100A"/>
    <property type="match status" value="1"/>
</dbReference>
<evidence type="ECO:0000256" key="3">
    <source>
        <dbReference type="ARBA" id="ARBA00022448"/>
    </source>
</evidence>
<name>A0A8X6PCD8_NEPPI</name>
<evidence type="ECO:0000256" key="13">
    <source>
        <dbReference type="SAM" id="Phobius"/>
    </source>
</evidence>
<dbReference type="SMART" id="SM00918">
    <property type="entry name" value="Lig_chan-Glu_bd"/>
    <property type="match status" value="1"/>
</dbReference>